<evidence type="ECO:0000313" key="3">
    <source>
        <dbReference type="Proteomes" id="UP000503088"/>
    </source>
</evidence>
<dbReference type="Gene3D" id="3.40.630.110">
    <property type="entry name" value="GNAT acetyltransferase-like"/>
    <property type="match status" value="1"/>
</dbReference>
<keyword evidence="2" id="KW-0808">Transferase</keyword>
<dbReference type="PROSITE" id="PS51186">
    <property type="entry name" value="GNAT"/>
    <property type="match status" value="1"/>
</dbReference>
<dbReference type="SUPFAM" id="SSF55729">
    <property type="entry name" value="Acyl-CoA N-acyltransferases (Nat)"/>
    <property type="match status" value="1"/>
</dbReference>
<dbReference type="PANTHER" id="PTHR31143:SF2">
    <property type="entry name" value="FR47-LIKE DOMAIN-CONTAINING PROTEIN-RELATED"/>
    <property type="match status" value="1"/>
</dbReference>
<dbReference type="InterPro" id="IPR042573">
    <property type="entry name" value="GNAT_acetyltra_N"/>
</dbReference>
<evidence type="ECO:0000313" key="2">
    <source>
        <dbReference type="EMBL" id="QKG84877.1"/>
    </source>
</evidence>
<organism evidence="2 3">
    <name type="scientific">Kroppenstedtia pulmonis</name>
    <dbReference type="NCBI Taxonomy" id="1380685"/>
    <lineage>
        <taxon>Bacteria</taxon>
        <taxon>Bacillati</taxon>
        <taxon>Bacillota</taxon>
        <taxon>Bacilli</taxon>
        <taxon>Bacillales</taxon>
        <taxon>Thermoactinomycetaceae</taxon>
        <taxon>Kroppenstedtia</taxon>
    </lineage>
</organism>
<dbReference type="AlphaFoldDB" id="A0A7D4CW88"/>
<dbReference type="Pfam" id="PF12746">
    <property type="entry name" value="GNAT_acetyltran"/>
    <property type="match status" value="1"/>
</dbReference>
<accession>A0A7D4CW88</accession>
<sequence length="278" mass="32169">MIYQLDKRDYYKIKKLLQTPDQKNDLTLNSIINGMNRGTLYVDNPQAPKTALIDVTGIISLFIGDATNQKFIEALPDFLNHQLKTDTYESCGGTCFLTVATDEAWEQTLEKVLADRVYETDEELYYRFNPESFTSLKETYNPLPDHYHVRKMDREVIEKDSDGILSEVLEEVWYSLEDFYTHGLGYCVTKGNEVVSACFSCCVFENRHEISVETYDEQHMNKGLATLVCSAYLEHCMKEGLTPLWSTLKTNPESKHLAEKLGFEFESKRKTFEFEWSS</sequence>
<dbReference type="InterPro" id="IPR016181">
    <property type="entry name" value="Acyl_CoA_acyltransferase"/>
</dbReference>
<protein>
    <submittedName>
        <fullName evidence="2">GNAT family N-acetyltransferase</fullName>
    </submittedName>
</protein>
<dbReference type="KEGG" id="kpul:GXN76_10620"/>
<gene>
    <name evidence="2" type="ORF">GXN76_10620</name>
</gene>
<reference evidence="2 3" key="1">
    <citation type="submission" date="2020-01" db="EMBL/GenBank/DDBJ databases">
        <authorList>
            <person name="Gulvik C.A."/>
            <person name="Batra D.G."/>
        </authorList>
    </citation>
    <scope>NUCLEOTIDE SEQUENCE [LARGE SCALE GENOMIC DNA]</scope>
    <source>
        <strain evidence="2 3">W9323</strain>
    </source>
</reference>
<dbReference type="Proteomes" id="UP000503088">
    <property type="component" value="Chromosome"/>
</dbReference>
<dbReference type="EMBL" id="CP048104">
    <property type="protein sequence ID" value="QKG84877.1"/>
    <property type="molecule type" value="Genomic_DNA"/>
</dbReference>
<dbReference type="InterPro" id="IPR000182">
    <property type="entry name" value="GNAT_dom"/>
</dbReference>
<name>A0A7D4CW88_9BACL</name>
<dbReference type="Gene3D" id="3.40.630.30">
    <property type="match status" value="1"/>
</dbReference>
<dbReference type="PANTHER" id="PTHR31143">
    <property type="match status" value="1"/>
</dbReference>
<dbReference type="GO" id="GO:0016747">
    <property type="term" value="F:acyltransferase activity, transferring groups other than amino-acyl groups"/>
    <property type="evidence" value="ECO:0007669"/>
    <property type="project" value="InterPro"/>
</dbReference>
<keyword evidence="3" id="KW-1185">Reference proteome</keyword>
<proteinExistence type="predicted"/>
<dbReference type="InterPro" id="IPR027365">
    <property type="entry name" value="GNAT_acetyltra_YdfB-like"/>
</dbReference>
<evidence type="ECO:0000259" key="1">
    <source>
        <dbReference type="PROSITE" id="PS51186"/>
    </source>
</evidence>
<feature type="domain" description="N-acetyltransferase" evidence="1">
    <location>
        <begin position="147"/>
        <end position="278"/>
    </location>
</feature>
<dbReference type="RefSeq" id="WP_173222994.1">
    <property type="nucleotide sequence ID" value="NZ_CP048104.1"/>
</dbReference>